<dbReference type="OrthoDB" id="9806226at2"/>
<feature type="region of interest" description="Disordered" evidence="5">
    <location>
        <begin position="182"/>
        <end position="208"/>
    </location>
</feature>
<keyword evidence="2" id="KW-0132">Cell division</keyword>
<organism evidence="6 7">
    <name type="scientific">Limimaricola cinnabarinus</name>
    <dbReference type="NCBI Taxonomy" id="1125964"/>
    <lineage>
        <taxon>Bacteria</taxon>
        <taxon>Pseudomonadati</taxon>
        <taxon>Pseudomonadota</taxon>
        <taxon>Alphaproteobacteria</taxon>
        <taxon>Rhodobacterales</taxon>
        <taxon>Paracoccaceae</taxon>
        <taxon>Limimaricola</taxon>
    </lineage>
</organism>
<name>A0A2G1MLA5_9RHOB</name>
<dbReference type="Pfam" id="PF04079">
    <property type="entry name" value="SMC_ScpB"/>
    <property type="match status" value="1"/>
</dbReference>
<evidence type="ECO:0000256" key="1">
    <source>
        <dbReference type="ARBA" id="ARBA00022490"/>
    </source>
</evidence>
<dbReference type="PANTHER" id="PTHR34298:SF2">
    <property type="entry name" value="SEGREGATION AND CONDENSATION PROTEIN B"/>
    <property type="match status" value="1"/>
</dbReference>
<dbReference type="PIRSF" id="PIRSF019345">
    <property type="entry name" value="ScpB"/>
    <property type="match status" value="1"/>
</dbReference>
<gene>
    <name evidence="6" type="primary">scpB</name>
    <name evidence="6" type="ORF">CJ301_00020</name>
</gene>
<dbReference type="NCBIfam" id="TIGR00281">
    <property type="entry name" value="SMC-Scp complex subunit ScpB"/>
    <property type="match status" value="1"/>
</dbReference>
<evidence type="ECO:0000256" key="3">
    <source>
        <dbReference type="ARBA" id="ARBA00022829"/>
    </source>
</evidence>
<protein>
    <submittedName>
        <fullName evidence="6">SMC-Scp complex subunit ScpB</fullName>
    </submittedName>
</protein>
<dbReference type="AlphaFoldDB" id="A0A2G1MLA5"/>
<accession>A0A2G1MLA5</accession>
<dbReference type="InterPro" id="IPR005234">
    <property type="entry name" value="ScpB_csome_segregation"/>
</dbReference>
<evidence type="ECO:0000313" key="6">
    <source>
        <dbReference type="EMBL" id="PHP29539.1"/>
    </source>
</evidence>
<dbReference type="GO" id="GO:0051301">
    <property type="term" value="P:cell division"/>
    <property type="evidence" value="ECO:0007669"/>
    <property type="project" value="UniProtKB-KW"/>
</dbReference>
<evidence type="ECO:0000256" key="5">
    <source>
        <dbReference type="SAM" id="MobiDB-lite"/>
    </source>
</evidence>
<dbReference type="GO" id="GO:0051304">
    <property type="term" value="P:chromosome separation"/>
    <property type="evidence" value="ECO:0007669"/>
    <property type="project" value="InterPro"/>
</dbReference>
<dbReference type="EMBL" id="NQWH01000001">
    <property type="protein sequence ID" value="PHP29539.1"/>
    <property type="molecule type" value="Genomic_DNA"/>
</dbReference>
<comment type="caution">
    <text evidence="6">The sequence shown here is derived from an EMBL/GenBank/DDBJ whole genome shotgun (WGS) entry which is preliminary data.</text>
</comment>
<dbReference type="RefSeq" id="WP_099272970.1">
    <property type="nucleotide sequence ID" value="NZ_KZ304951.1"/>
</dbReference>
<keyword evidence="4" id="KW-0131">Cell cycle</keyword>
<dbReference type="PANTHER" id="PTHR34298">
    <property type="entry name" value="SEGREGATION AND CONDENSATION PROTEIN B"/>
    <property type="match status" value="1"/>
</dbReference>
<dbReference type="InterPro" id="IPR036390">
    <property type="entry name" value="WH_DNA-bd_sf"/>
</dbReference>
<dbReference type="SUPFAM" id="SSF46785">
    <property type="entry name" value="Winged helix' DNA-binding domain"/>
    <property type="match status" value="2"/>
</dbReference>
<feature type="compositionally biased region" description="Low complexity" evidence="5">
    <location>
        <begin position="193"/>
        <end position="208"/>
    </location>
</feature>
<reference evidence="6 7" key="1">
    <citation type="submission" date="2017-08" db="EMBL/GenBank/DDBJ databases">
        <title>Draft Genome Sequence of Loktanella cinnabarina Strain XM1, Isolated from Coastal Surface Water.</title>
        <authorList>
            <person name="Ma R."/>
            <person name="Wang J."/>
            <person name="Wang Q."/>
            <person name="Ma Z."/>
            <person name="Li J."/>
            <person name="Chen L."/>
        </authorList>
    </citation>
    <scope>NUCLEOTIDE SEQUENCE [LARGE SCALE GENOMIC DNA]</scope>
    <source>
        <strain evidence="6 7">XM1</strain>
    </source>
</reference>
<evidence type="ECO:0000313" key="7">
    <source>
        <dbReference type="Proteomes" id="UP000221860"/>
    </source>
</evidence>
<keyword evidence="7" id="KW-1185">Reference proteome</keyword>
<evidence type="ECO:0000256" key="4">
    <source>
        <dbReference type="ARBA" id="ARBA00023306"/>
    </source>
</evidence>
<dbReference type="Gene3D" id="1.10.10.10">
    <property type="entry name" value="Winged helix-like DNA-binding domain superfamily/Winged helix DNA-binding domain"/>
    <property type="match status" value="2"/>
</dbReference>
<dbReference type="Proteomes" id="UP000221860">
    <property type="component" value="Unassembled WGS sequence"/>
</dbReference>
<keyword evidence="1" id="KW-0963">Cytoplasm</keyword>
<dbReference type="InterPro" id="IPR036388">
    <property type="entry name" value="WH-like_DNA-bd_sf"/>
</dbReference>
<keyword evidence="3" id="KW-0159">Chromosome partition</keyword>
<proteinExistence type="predicted"/>
<sequence>MTQSPAPAQFDAPPQAEIARMIEAMLFASAEPLSTAEMARRLPEGAELTAALEDLRARYEGRGVELRRVGEAWAFRTAPDLGHLLERHTVETRKLSRAATETLAIIAYHQPATRAEIEEIRGVSVSRGTIDQLIEMGWVRLGRRKMTPGRPVTFVVTEGFLDHFGLSSPRDLPGLRELRAAGLLDNRPPPGADAPEAAPQAQDSLFES</sequence>
<evidence type="ECO:0000256" key="2">
    <source>
        <dbReference type="ARBA" id="ARBA00022618"/>
    </source>
</evidence>